<dbReference type="Gene3D" id="3.30.70.100">
    <property type="match status" value="1"/>
</dbReference>
<sequence>MPHAPSHVVTVILRRMRQEARPEVIAAHARLRAAAAQAEGFLGAQDSWLPPHGDEIDLVTVFSFRSRRDLEAWDRAPERQRLIADLDRHCLDISERAAFDGLALLQPDRVRVSKPETVAILIGLILTLGWLADLLLPPFPEPGRTVLAVSVNVCLISYGFLPWSIRLLDALKRKAR</sequence>
<evidence type="ECO:0000313" key="3">
    <source>
        <dbReference type="Proteomes" id="UP000199093"/>
    </source>
</evidence>
<dbReference type="EMBL" id="FNEJ01000004">
    <property type="protein sequence ID" value="SDI40972.1"/>
    <property type="molecule type" value="Genomic_DNA"/>
</dbReference>
<dbReference type="InterPro" id="IPR011008">
    <property type="entry name" value="Dimeric_a/b-barrel"/>
</dbReference>
<proteinExistence type="predicted"/>
<evidence type="ECO:0000313" key="2">
    <source>
        <dbReference type="EMBL" id="SDI40972.1"/>
    </source>
</evidence>
<dbReference type="GO" id="GO:0004497">
    <property type="term" value="F:monooxygenase activity"/>
    <property type="evidence" value="ECO:0007669"/>
    <property type="project" value="UniProtKB-KW"/>
</dbReference>
<dbReference type="Proteomes" id="UP000199093">
    <property type="component" value="Unassembled WGS sequence"/>
</dbReference>
<dbReference type="AlphaFoldDB" id="A0A1G8KC34"/>
<protein>
    <submittedName>
        <fullName evidence="2">Antibiotic biosynthesis monooxygenase (ABM) superfamily enzyme</fullName>
    </submittedName>
</protein>
<dbReference type="OrthoDB" id="7843579at2"/>
<dbReference type="RefSeq" id="WP_089844941.1">
    <property type="nucleotide sequence ID" value="NZ_FNEJ01000004.1"/>
</dbReference>
<feature type="transmembrane region" description="Helical" evidence="1">
    <location>
        <begin position="145"/>
        <end position="168"/>
    </location>
</feature>
<keyword evidence="1" id="KW-0472">Membrane</keyword>
<gene>
    <name evidence="2" type="ORF">SAMN04487993_1004157</name>
</gene>
<keyword evidence="3" id="KW-1185">Reference proteome</keyword>
<evidence type="ECO:0000256" key="1">
    <source>
        <dbReference type="SAM" id="Phobius"/>
    </source>
</evidence>
<keyword evidence="2" id="KW-0503">Monooxygenase</keyword>
<reference evidence="2 3" key="1">
    <citation type="submission" date="2016-10" db="EMBL/GenBank/DDBJ databases">
        <authorList>
            <person name="de Groot N.N."/>
        </authorList>
    </citation>
    <scope>NUCLEOTIDE SEQUENCE [LARGE SCALE GENOMIC DNA]</scope>
    <source>
        <strain evidence="2 3">DSM 26424</strain>
    </source>
</reference>
<keyword evidence="1" id="KW-1133">Transmembrane helix</keyword>
<keyword evidence="2" id="KW-0560">Oxidoreductase</keyword>
<name>A0A1G8KC34_9RHOB</name>
<dbReference type="STRING" id="555512.SAMN04487993_1004157"/>
<feature type="transmembrane region" description="Helical" evidence="1">
    <location>
        <begin position="118"/>
        <end position="139"/>
    </location>
</feature>
<organism evidence="2 3">
    <name type="scientific">Salipiger marinus</name>
    <dbReference type="NCBI Taxonomy" id="555512"/>
    <lineage>
        <taxon>Bacteria</taxon>
        <taxon>Pseudomonadati</taxon>
        <taxon>Pseudomonadota</taxon>
        <taxon>Alphaproteobacteria</taxon>
        <taxon>Rhodobacterales</taxon>
        <taxon>Roseobacteraceae</taxon>
        <taxon>Salipiger</taxon>
    </lineage>
</organism>
<dbReference type="SUPFAM" id="SSF54909">
    <property type="entry name" value="Dimeric alpha+beta barrel"/>
    <property type="match status" value="1"/>
</dbReference>
<keyword evidence="1" id="KW-0812">Transmembrane</keyword>
<accession>A0A1G8KC34</accession>